<evidence type="ECO:0000313" key="1">
    <source>
        <dbReference type="EMBL" id="KTB64036.1"/>
    </source>
</evidence>
<reference evidence="1 2" key="1">
    <citation type="submission" date="2015-09" db="EMBL/GenBank/DDBJ databases">
        <title>Genome sequence of ICMP 11288.</title>
        <authorList>
            <person name="Visnovsky S."/>
            <person name="Lu A."/>
            <person name="Panda P."/>
            <person name="Pitman A."/>
        </authorList>
    </citation>
    <scope>NUCLEOTIDE SEQUENCE [LARGE SCALE GENOMIC DNA]</scope>
    <source>
        <strain evidence="1 2">ICMP 11288</strain>
    </source>
</reference>
<accession>A0A0W0HT57</accession>
<name>A0A0W0HT57_PSEFL</name>
<proteinExistence type="predicted"/>
<comment type="caution">
    <text evidence="1">The sequence shown here is derived from an EMBL/GenBank/DDBJ whole genome shotgun (WGS) entry which is preliminary data.</text>
</comment>
<dbReference type="AlphaFoldDB" id="A0A0W0HT57"/>
<protein>
    <submittedName>
        <fullName evidence="1">Uncharacterized protein</fullName>
    </submittedName>
</protein>
<evidence type="ECO:0000313" key="2">
    <source>
        <dbReference type="Proteomes" id="UP000054197"/>
    </source>
</evidence>
<dbReference type="EMBL" id="LKEF01000023">
    <property type="protein sequence ID" value="KTB64036.1"/>
    <property type="molecule type" value="Genomic_DNA"/>
</dbReference>
<dbReference type="Proteomes" id="UP000054197">
    <property type="component" value="Unassembled WGS sequence"/>
</dbReference>
<organism evidence="1 2">
    <name type="scientific">Pseudomonas fluorescens ICMP 11288</name>
    <dbReference type="NCBI Taxonomy" id="1198309"/>
    <lineage>
        <taxon>Bacteria</taxon>
        <taxon>Pseudomonadati</taxon>
        <taxon>Pseudomonadota</taxon>
        <taxon>Gammaproteobacteria</taxon>
        <taxon>Pseudomonadales</taxon>
        <taxon>Pseudomonadaceae</taxon>
        <taxon>Pseudomonas</taxon>
    </lineage>
</organism>
<sequence length="108" mass="12354">MDNPVSLQLSELQGEHTLRHIGDQPAQLVEALCSGHQMEQDQRFPFPANDIDGKGDRASECFNFILWDAFFHRNSLGIKNVPTAQKCAYLRICCAYANIIPYRPLRKY</sequence>
<gene>
    <name evidence="1" type="ORF">AO063_14200</name>
</gene>